<evidence type="ECO:0000256" key="4">
    <source>
        <dbReference type="ARBA" id="ARBA00022989"/>
    </source>
</evidence>
<evidence type="ECO:0000256" key="1">
    <source>
        <dbReference type="ARBA" id="ARBA00004651"/>
    </source>
</evidence>
<keyword evidence="12" id="KW-1185">Reference proteome</keyword>
<protein>
    <submittedName>
        <fullName evidence="11">DUF4131 domain-containing protein</fullName>
    </submittedName>
</protein>
<reference evidence="11 12" key="1">
    <citation type="submission" date="2020-04" db="EMBL/GenBank/DDBJ databases">
        <title>Paenibacillus algicola sp. nov., a novel marine bacterium producing alginate lyase.</title>
        <authorList>
            <person name="Huang H."/>
        </authorList>
    </citation>
    <scope>NUCLEOTIDE SEQUENCE [LARGE SCALE GENOMIC DNA]</scope>
    <source>
        <strain evidence="11 12">L7-75</strain>
    </source>
</reference>
<dbReference type="PANTHER" id="PTHR30619">
    <property type="entry name" value="DNA INTERNALIZATION/COMPETENCE PROTEIN COMEC/REC2"/>
    <property type="match status" value="1"/>
</dbReference>
<dbReference type="Proteomes" id="UP000565468">
    <property type="component" value="Unassembled WGS sequence"/>
</dbReference>
<dbReference type="InterPro" id="IPR004477">
    <property type="entry name" value="ComEC_N"/>
</dbReference>
<evidence type="ECO:0000256" key="5">
    <source>
        <dbReference type="ARBA" id="ARBA00023136"/>
    </source>
</evidence>
<name>A0A848M2T6_PAELE</name>
<keyword evidence="4 9" id="KW-1133">Transmembrane helix</keyword>
<comment type="caution">
    <text evidence="11">The sequence shown here is derived from an EMBL/GenBank/DDBJ whole genome shotgun (WGS) entry which is preliminary data.</text>
</comment>
<evidence type="ECO:0000256" key="3">
    <source>
        <dbReference type="ARBA" id="ARBA00022692"/>
    </source>
</evidence>
<accession>A0A848M2T6</accession>
<dbReference type="Pfam" id="PF03772">
    <property type="entry name" value="Competence"/>
    <property type="match status" value="1"/>
</dbReference>
<comment type="catalytic activity">
    <reaction evidence="6">
        <text>3',5'-cyclic CMP + H2O = CMP + H(+)</text>
        <dbReference type="Rhea" id="RHEA:72675"/>
        <dbReference type="ChEBI" id="CHEBI:15377"/>
        <dbReference type="ChEBI" id="CHEBI:15378"/>
        <dbReference type="ChEBI" id="CHEBI:58003"/>
        <dbReference type="ChEBI" id="CHEBI:60377"/>
    </reaction>
    <physiologicalReaction direction="left-to-right" evidence="6">
        <dbReference type="Rhea" id="RHEA:72676"/>
    </physiologicalReaction>
</comment>
<dbReference type="Pfam" id="PF00753">
    <property type="entry name" value="Lactamase_B"/>
    <property type="match status" value="1"/>
</dbReference>
<feature type="transmembrane region" description="Helical" evidence="9">
    <location>
        <begin position="332"/>
        <end position="351"/>
    </location>
</feature>
<dbReference type="Gene3D" id="3.60.15.10">
    <property type="entry name" value="Ribonuclease Z/Hydroxyacylglutathione hydrolase-like"/>
    <property type="match status" value="1"/>
</dbReference>
<organism evidence="11 12">
    <name type="scientific">Paenibacillus lemnae</name>
    <dbReference type="NCBI Taxonomy" id="1330551"/>
    <lineage>
        <taxon>Bacteria</taxon>
        <taxon>Bacillati</taxon>
        <taxon>Bacillota</taxon>
        <taxon>Bacilli</taxon>
        <taxon>Bacillales</taxon>
        <taxon>Paenibacillaceae</taxon>
        <taxon>Paenibacillus</taxon>
    </lineage>
</organism>
<keyword evidence="2" id="KW-1003">Cell membrane</keyword>
<dbReference type="SUPFAM" id="SSF56281">
    <property type="entry name" value="Metallo-hydrolase/oxidoreductase"/>
    <property type="match status" value="1"/>
</dbReference>
<dbReference type="CDD" id="cd07731">
    <property type="entry name" value="ComA-like_MBL-fold"/>
    <property type="match status" value="1"/>
</dbReference>
<dbReference type="InterPro" id="IPR035681">
    <property type="entry name" value="ComA-like_MBL"/>
</dbReference>
<comment type="function">
    <text evidence="7">Counteracts the endogenous Pycsar antiviral defense system. Phosphodiesterase that enables metal-dependent hydrolysis of host cyclic nucleotide Pycsar defense signals such as cCMP and cUMP.</text>
</comment>
<evidence type="ECO:0000256" key="6">
    <source>
        <dbReference type="ARBA" id="ARBA00034221"/>
    </source>
</evidence>
<dbReference type="EMBL" id="JABBPN010000002">
    <property type="protein sequence ID" value="NMO94866.1"/>
    <property type="molecule type" value="Genomic_DNA"/>
</dbReference>
<dbReference type="InterPro" id="IPR052159">
    <property type="entry name" value="Competence_DNA_uptake"/>
</dbReference>
<feature type="transmembrane region" description="Helical" evidence="9">
    <location>
        <begin position="544"/>
        <end position="564"/>
    </location>
</feature>
<evidence type="ECO:0000256" key="9">
    <source>
        <dbReference type="SAM" id="Phobius"/>
    </source>
</evidence>
<keyword evidence="5 9" id="KW-0472">Membrane</keyword>
<dbReference type="AlphaFoldDB" id="A0A848M2T6"/>
<dbReference type="Pfam" id="PF13567">
    <property type="entry name" value="DUF4131"/>
    <property type="match status" value="1"/>
</dbReference>
<feature type="transmembrane region" description="Helical" evidence="9">
    <location>
        <begin position="398"/>
        <end position="418"/>
    </location>
</feature>
<keyword evidence="3 9" id="KW-0812">Transmembrane</keyword>
<feature type="transmembrane region" description="Helical" evidence="9">
    <location>
        <begin position="268"/>
        <end position="287"/>
    </location>
</feature>
<comment type="catalytic activity">
    <reaction evidence="8">
        <text>3',5'-cyclic UMP + H2O = UMP + H(+)</text>
        <dbReference type="Rhea" id="RHEA:70575"/>
        <dbReference type="ChEBI" id="CHEBI:15377"/>
        <dbReference type="ChEBI" id="CHEBI:15378"/>
        <dbReference type="ChEBI" id="CHEBI:57865"/>
        <dbReference type="ChEBI" id="CHEBI:184387"/>
    </reaction>
    <physiologicalReaction direction="left-to-right" evidence="8">
        <dbReference type="Rhea" id="RHEA:70576"/>
    </physiologicalReaction>
</comment>
<evidence type="ECO:0000256" key="2">
    <source>
        <dbReference type="ARBA" id="ARBA00022475"/>
    </source>
</evidence>
<evidence type="ECO:0000259" key="10">
    <source>
        <dbReference type="SMART" id="SM00849"/>
    </source>
</evidence>
<gene>
    <name evidence="11" type="ORF">HII30_03560</name>
</gene>
<feature type="transmembrane region" description="Helical" evidence="9">
    <location>
        <begin position="240"/>
        <end position="262"/>
    </location>
</feature>
<feature type="transmembrane region" description="Helical" evidence="9">
    <location>
        <begin position="30"/>
        <end position="48"/>
    </location>
</feature>
<evidence type="ECO:0000313" key="11">
    <source>
        <dbReference type="EMBL" id="NMO94866.1"/>
    </source>
</evidence>
<dbReference type="PANTHER" id="PTHR30619:SF7">
    <property type="entry name" value="BETA-LACTAMASE DOMAIN PROTEIN"/>
    <property type="match status" value="1"/>
</dbReference>
<dbReference type="InterPro" id="IPR001279">
    <property type="entry name" value="Metallo-B-lactamas"/>
</dbReference>
<dbReference type="InterPro" id="IPR025405">
    <property type="entry name" value="DUF4131"/>
</dbReference>
<proteinExistence type="predicted"/>
<comment type="subcellular location">
    <subcellularLocation>
        <location evidence="1">Cell membrane</location>
        <topology evidence="1">Multi-pass membrane protein</topology>
    </subcellularLocation>
</comment>
<feature type="transmembrane region" description="Helical" evidence="9">
    <location>
        <begin position="363"/>
        <end position="386"/>
    </location>
</feature>
<sequence length="864" mass="95837">MFTGIQQLQVITGIAMLLGAAVILRRTRSVLAVIMLFALTGSALYWEFNDSRNVSSLEQVLKSGAAEEDTISDEVEGHILSPVKVDGDRADFTMQVNRWGSNEELKEKVLVQVKLSHEEEQGTALGWKRGDRVVFNGSLERPGEARNFGGFDYRSFLRHQNIHFIVKTSGAQEIKTMAEEHNVISLWRWNDDLRSSIGGRIDDLFGGFHGGYMKGLIIGDRGDLDHDTFMEFSRLGLTHILAISGMHVAVYVGCLLFIFSSLRMTREASLTAVIFLLPLYVVLTGASPSVTRAGIMGMIGLYAARRGILKDGMHILSAAALMMLWYNPYYLVNVSFQLSFLVTAGLMIFVPKLMPLLSAFPKWLGGSLAVTAAAQMVSFPLTIYYFNQFSLLSLLANLLLVPLISLVVLPLGMICVLISIIWMQGAGWLAALIVSINNLTFGWVEWMNGSSAFLTIWPSPALWWIMMYFITLFLLLRSLNKLLENRAEPFNPDETVPLDAVQKRTGRSILQDLRRSEPHPVLWSVTARLRSAGFLRLARGIEAAAIPAVLPLAVIICLLLYTGYHSPYRHGAGTVQFLDVGQGDSILITTPSGRNLLVDGGGTLNFRKEKDAWRERKSPFEVGAKVVVPLLKKRGVHSLDMVMITHNDQDHAGGIQAVLEEIPVRAIVFNGTLTSSPKFEALMSTALRKGIPIYKAEEHSLYEPDADTRIQFLHPSARAVEDDRQLQQVKEQNHHSLVFLMKMNKARFLFSGDADTAAELTILHNVDGSLAAAALPVDVMKIGHHGSKTSTSPQWLEAWRPAAAVISAGVNNIYRHPHPDVVDRIIEHNVTLFRTDLHGETQIRVESDGKISVRTKLPPEKPPL</sequence>
<feature type="transmembrane region" description="Helical" evidence="9">
    <location>
        <begin position="456"/>
        <end position="476"/>
    </location>
</feature>
<feature type="transmembrane region" description="Helical" evidence="9">
    <location>
        <begin position="7"/>
        <end position="24"/>
    </location>
</feature>
<evidence type="ECO:0000256" key="8">
    <source>
        <dbReference type="ARBA" id="ARBA00048505"/>
    </source>
</evidence>
<dbReference type="InterPro" id="IPR036866">
    <property type="entry name" value="RibonucZ/Hydroxyglut_hydro"/>
</dbReference>
<dbReference type="SMART" id="SM00849">
    <property type="entry name" value="Lactamase_B"/>
    <property type="match status" value="1"/>
</dbReference>
<evidence type="ECO:0000256" key="7">
    <source>
        <dbReference type="ARBA" id="ARBA00034301"/>
    </source>
</evidence>
<dbReference type="NCBIfam" id="TIGR00360">
    <property type="entry name" value="ComEC_N-term"/>
    <property type="match status" value="1"/>
</dbReference>
<dbReference type="GO" id="GO:0005886">
    <property type="term" value="C:plasma membrane"/>
    <property type="evidence" value="ECO:0007669"/>
    <property type="project" value="UniProtKB-SubCell"/>
</dbReference>
<feature type="transmembrane region" description="Helical" evidence="9">
    <location>
        <begin position="425"/>
        <end position="444"/>
    </location>
</feature>
<evidence type="ECO:0000313" key="12">
    <source>
        <dbReference type="Proteomes" id="UP000565468"/>
    </source>
</evidence>
<feature type="domain" description="Metallo-beta-lactamase" evidence="10">
    <location>
        <begin position="582"/>
        <end position="810"/>
    </location>
</feature>